<organism evidence="2 3">
    <name type="scientific">Caldovatus sediminis</name>
    <dbReference type="NCBI Taxonomy" id="2041189"/>
    <lineage>
        <taxon>Bacteria</taxon>
        <taxon>Pseudomonadati</taxon>
        <taxon>Pseudomonadota</taxon>
        <taxon>Alphaproteobacteria</taxon>
        <taxon>Acetobacterales</taxon>
        <taxon>Roseomonadaceae</taxon>
        <taxon>Caldovatus</taxon>
    </lineage>
</organism>
<proteinExistence type="predicted"/>
<dbReference type="InterPro" id="IPR046358">
    <property type="entry name" value="Flagellin_C"/>
</dbReference>
<name>A0A8J3EC49_9PROT</name>
<dbReference type="EMBL" id="BMKS01000004">
    <property type="protein sequence ID" value="GGG29927.1"/>
    <property type="molecule type" value="Genomic_DNA"/>
</dbReference>
<gene>
    <name evidence="2" type="ORF">GCM10010964_17300</name>
</gene>
<comment type="caution">
    <text evidence="2">The sequence shown here is derived from an EMBL/GenBank/DDBJ whole genome shotgun (WGS) entry which is preliminary data.</text>
</comment>
<dbReference type="Gene3D" id="1.20.1330.10">
    <property type="entry name" value="f41 fragment of flagellin, N-terminal domain"/>
    <property type="match status" value="1"/>
</dbReference>
<keyword evidence="3" id="KW-1185">Reference proteome</keyword>
<dbReference type="SUPFAM" id="SSF64518">
    <property type="entry name" value="Phase 1 flagellin"/>
    <property type="match status" value="1"/>
</dbReference>
<dbReference type="RefSeq" id="WP_188899613.1">
    <property type="nucleotide sequence ID" value="NZ_BMKS01000004.1"/>
</dbReference>
<dbReference type="AlphaFoldDB" id="A0A8J3EC49"/>
<dbReference type="Pfam" id="PF00700">
    <property type="entry name" value="Flagellin_C"/>
    <property type="match status" value="1"/>
</dbReference>
<evidence type="ECO:0000313" key="2">
    <source>
        <dbReference type="EMBL" id="GGG29927.1"/>
    </source>
</evidence>
<reference evidence="2 3" key="1">
    <citation type="journal article" date="2014" name="Int. J. Syst. Evol. Microbiol.">
        <title>Complete genome sequence of Corynebacterium casei LMG S-19264T (=DSM 44701T), isolated from a smear-ripened cheese.</title>
        <authorList>
            <consortium name="US DOE Joint Genome Institute (JGI-PGF)"/>
            <person name="Walter F."/>
            <person name="Albersmeier A."/>
            <person name="Kalinowski J."/>
            <person name="Ruckert C."/>
        </authorList>
    </citation>
    <scope>NUCLEOTIDE SEQUENCE [LARGE SCALE GENOMIC DNA]</scope>
    <source>
        <strain evidence="2 3">CGMCC 1.16330</strain>
    </source>
</reference>
<evidence type="ECO:0000313" key="3">
    <source>
        <dbReference type="Proteomes" id="UP000597507"/>
    </source>
</evidence>
<feature type="domain" description="Flagellin C-terminal" evidence="1">
    <location>
        <begin position="276"/>
        <end position="353"/>
    </location>
</feature>
<evidence type="ECO:0000259" key="1">
    <source>
        <dbReference type="Pfam" id="PF00700"/>
    </source>
</evidence>
<accession>A0A8J3EC49</accession>
<dbReference type="Proteomes" id="UP000597507">
    <property type="component" value="Unassembled WGS sequence"/>
</dbReference>
<sequence>MTATVGALGGLAAESALLRARMEVLARQVADGRRGVLYGDIAPEARLAIDLRGEIARREAYEGVIGRVLGRTAAAQGALRQLAAIAEQFFAETMHLNGVVPERIAATARMARAAMVQVAGLLNERYAGEYLFGGSDSLNPPVPDPNGIAASGMAQQIAAAVAGLGGGNAAAVAAATMAAALDDAPGVTPFSAFLSDPLRGGTEAPRDLLAADGERVGYGLLANRNARAVSTGETTGSWARDLLRGLATLAALDPAQAQLGDDFVALVGTVREGLRSAVRALGQEAGLLGAAEARLESLRTRHADVTVALRGQLAAIEEVDMAETLVRLQGARMQLEASYRAISVLGSLSLARFLG</sequence>
<protein>
    <recommendedName>
        <fullName evidence="1">Flagellin C-terminal domain-containing protein</fullName>
    </recommendedName>
</protein>